<dbReference type="InterPro" id="IPR054613">
    <property type="entry name" value="Peptidase_S78_dom"/>
</dbReference>
<dbReference type="RefSeq" id="WP_206873494.1">
    <property type="nucleotide sequence ID" value="NZ_JAWXCV010000001.1"/>
</dbReference>
<dbReference type="Proteomes" id="UP000460333">
    <property type="component" value="Unassembled WGS sequence"/>
</dbReference>
<dbReference type="Proteomes" id="UP000451234">
    <property type="component" value="Unassembled WGS sequence"/>
</dbReference>
<evidence type="ECO:0000313" key="7">
    <source>
        <dbReference type="EMBL" id="KAB7323155.1"/>
    </source>
</evidence>
<comment type="caution">
    <text evidence="7">The sequence shown here is derived from an EMBL/GenBank/DDBJ whole genome shotgun (WGS) entry which is preliminary data.</text>
</comment>
<dbReference type="AlphaFoldDB" id="A0A6A2TML3"/>
<evidence type="ECO:0000256" key="3">
    <source>
        <dbReference type="ARBA" id="ARBA00022801"/>
    </source>
</evidence>
<dbReference type="Pfam" id="PF25209">
    <property type="entry name" value="Phage_capsid_4"/>
    <property type="match status" value="1"/>
</dbReference>
<keyword evidence="1" id="KW-1188">Viral release from host cell</keyword>
<evidence type="ECO:0000256" key="2">
    <source>
        <dbReference type="ARBA" id="ARBA00022670"/>
    </source>
</evidence>
<dbReference type="GO" id="GO:0006508">
    <property type="term" value="P:proteolysis"/>
    <property type="evidence" value="ECO:0007669"/>
    <property type="project" value="UniProtKB-KW"/>
</dbReference>
<feature type="compositionally biased region" description="Low complexity" evidence="4">
    <location>
        <begin position="147"/>
        <end position="162"/>
    </location>
</feature>
<organism evidence="7 8">
    <name type="scientific">Bifidobacterium longum</name>
    <dbReference type="NCBI Taxonomy" id="216816"/>
    <lineage>
        <taxon>Bacteria</taxon>
        <taxon>Bacillati</taxon>
        <taxon>Actinomycetota</taxon>
        <taxon>Actinomycetes</taxon>
        <taxon>Bifidobacteriales</taxon>
        <taxon>Bifidobacteriaceae</taxon>
        <taxon>Bifidobacterium</taxon>
    </lineage>
</organism>
<reference evidence="8 9" key="1">
    <citation type="journal article" date="2019" name="Nat. Med.">
        <title>A library of human gut bacterial isolates paired with longitudinal multiomics data enables mechanistic microbiome research.</title>
        <authorList>
            <person name="Poyet M."/>
            <person name="Groussin M."/>
            <person name="Gibbons S.M."/>
            <person name="Avila-Pacheco J."/>
            <person name="Jiang X."/>
            <person name="Kearney S.M."/>
            <person name="Perrotta A.R."/>
            <person name="Berdy B."/>
            <person name="Zhao S."/>
            <person name="Lieberman T.D."/>
            <person name="Swanson P.K."/>
            <person name="Smith M."/>
            <person name="Roesemann S."/>
            <person name="Alexander J.E."/>
            <person name="Rich S.A."/>
            <person name="Livny J."/>
            <person name="Vlamakis H."/>
            <person name="Clish C."/>
            <person name="Bullock K."/>
            <person name="Deik A."/>
            <person name="Scott J."/>
            <person name="Pierce K.A."/>
            <person name="Xavier R.J."/>
            <person name="Alm E.J."/>
        </authorList>
    </citation>
    <scope>NUCLEOTIDE SEQUENCE [LARGE SCALE GENOMIC DNA]</scope>
    <source>
        <strain evidence="6 9">BIOML-A118</strain>
        <strain evidence="7 8">BIOML-A75</strain>
    </source>
</reference>
<proteinExistence type="predicted"/>
<evidence type="ECO:0000256" key="1">
    <source>
        <dbReference type="ARBA" id="ARBA00022612"/>
    </source>
</evidence>
<gene>
    <name evidence="7" type="ORF">GBB65_04650</name>
    <name evidence="6" type="ORF">GBC43_06000</name>
</gene>
<keyword evidence="2" id="KW-0645">Protease</keyword>
<evidence type="ECO:0000256" key="4">
    <source>
        <dbReference type="SAM" id="MobiDB-lite"/>
    </source>
</evidence>
<feature type="region of interest" description="Disordered" evidence="4">
    <location>
        <begin position="147"/>
        <end position="169"/>
    </location>
</feature>
<dbReference type="SUPFAM" id="SSF56563">
    <property type="entry name" value="Major capsid protein gp5"/>
    <property type="match status" value="1"/>
</dbReference>
<dbReference type="Pfam" id="PF04586">
    <property type="entry name" value="Peptidase_S78"/>
    <property type="match status" value="1"/>
</dbReference>
<dbReference type="EMBL" id="WDRV01000004">
    <property type="protein sequence ID" value="KAB7323155.1"/>
    <property type="molecule type" value="Genomic_DNA"/>
</dbReference>
<dbReference type="EMBL" id="WDTJ01000006">
    <property type="protein sequence ID" value="KAB7235852.1"/>
    <property type="molecule type" value="Genomic_DNA"/>
</dbReference>
<feature type="domain" description="Prohead serine protease" evidence="5">
    <location>
        <begin position="15"/>
        <end position="153"/>
    </location>
</feature>
<accession>A0A6A2TML3</accession>
<protein>
    <submittedName>
        <fullName evidence="7">Phage major capsid protein</fullName>
    </submittedName>
</protein>
<name>A0A6A2TML3_BIFLN</name>
<evidence type="ECO:0000313" key="6">
    <source>
        <dbReference type="EMBL" id="KAB7235852.1"/>
    </source>
</evidence>
<evidence type="ECO:0000313" key="9">
    <source>
        <dbReference type="Proteomes" id="UP000460333"/>
    </source>
</evidence>
<dbReference type="GO" id="GO:0008233">
    <property type="term" value="F:peptidase activity"/>
    <property type="evidence" value="ECO:0007669"/>
    <property type="project" value="UniProtKB-KW"/>
</dbReference>
<evidence type="ECO:0000259" key="5">
    <source>
        <dbReference type="Pfam" id="PF04586"/>
    </source>
</evidence>
<evidence type="ECO:0000313" key="8">
    <source>
        <dbReference type="Proteomes" id="UP000451234"/>
    </source>
</evidence>
<keyword evidence="3" id="KW-0378">Hydrolase</keyword>
<sequence length="522" mass="56539">MNRIDIGLRGVCLRSSDEGDGRTLEGIAVPFGQIIDTWDGQETFDPDCVFDDVDSAKLSYEHGETIGRITNAEPREDGLHITARISDTQRGRDAVALLRDGALDSLSVGFIPIESETDKQGITHRKRVRLLETSVVSWPAYEAAKITGQRNAQQTTNNNQSTESEAPKVDKELQNMLDGIKDEQRSMKAAIAKGSTPEHKTLGGEYRTAGDYLQALSRGDEAAVTLMHECRDLIATGDTGNTSAWIADDLRLIEMRRKVTNILTHDTLPDKGMTMEYNVVSTDTTGATKQAKEGDALKFGKVTFGTKSVSIDTYGGYTTMSRQVIERSTTPMLNTALAALRNAYAKATETAVRNYLYTTIAGQRDATSNPNKLDAPATLANMTIDNWATLIMDAAELADDRNVNLTRLGVSKDVMASLIAMKDSGSRFFDLSGDGSDTIGDFDLTGIAGKFLRLPVQMLPKAPAGTACFIDPESVTVWESGGPTQLSDGDPTKLTENYSVYGYMAVAATNVDGLIPVKFKAA</sequence>